<evidence type="ECO:0000313" key="2">
    <source>
        <dbReference type="EMBL" id="CAA9574964.1"/>
    </source>
</evidence>
<reference evidence="2" key="1">
    <citation type="submission" date="2020-02" db="EMBL/GenBank/DDBJ databases">
        <authorList>
            <person name="Meier V. D."/>
        </authorList>
    </citation>
    <scope>NUCLEOTIDE SEQUENCE</scope>
    <source>
        <strain evidence="2">AVDCRST_MAG49</strain>
    </source>
</reference>
<feature type="compositionally biased region" description="Basic and acidic residues" evidence="1">
    <location>
        <begin position="60"/>
        <end position="75"/>
    </location>
</feature>
<feature type="region of interest" description="Disordered" evidence="1">
    <location>
        <begin position="1"/>
        <end position="75"/>
    </location>
</feature>
<dbReference type="EMBL" id="CADCWG010000295">
    <property type="protein sequence ID" value="CAA9574964.1"/>
    <property type="molecule type" value="Genomic_DNA"/>
</dbReference>
<proteinExistence type="predicted"/>
<evidence type="ECO:0000256" key="1">
    <source>
        <dbReference type="SAM" id="MobiDB-lite"/>
    </source>
</evidence>
<sequence length="75" mass="8017">MLSADADRRPPVTARPRVGNRRRGRRSGHHTAGDCTPRSRAGPGRAGARPRAGVGCAIGRRGDEGQERRTARGYA</sequence>
<gene>
    <name evidence="2" type="ORF">AVDCRST_MAG49-4059</name>
</gene>
<protein>
    <submittedName>
        <fullName evidence="2">Uncharacterized protein</fullName>
    </submittedName>
</protein>
<accession>A0A6J4VC08</accession>
<feature type="compositionally biased region" description="Basic residues" evidence="1">
    <location>
        <begin position="18"/>
        <end position="29"/>
    </location>
</feature>
<feature type="compositionally biased region" description="Basic and acidic residues" evidence="1">
    <location>
        <begin position="1"/>
        <end position="10"/>
    </location>
</feature>
<feature type="compositionally biased region" description="Low complexity" evidence="1">
    <location>
        <begin position="38"/>
        <end position="57"/>
    </location>
</feature>
<organism evidence="2">
    <name type="scientific">uncultured Thermomicrobiales bacterium</name>
    <dbReference type="NCBI Taxonomy" id="1645740"/>
    <lineage>
        <taxon>Bacteria</taxon>
        <taxon>Pseudomonadati</taxon>
        <taxon>Thermomicrobiota</taxon>
        <taxon>Thermomicrobia</taxon>
        <taxon>Thermomicrobiales</taxon>
        <taxon>environmental samples</taxon>
    </lineage>
</organism>
<name>A0A6J4VC08_9BACT</name>
<dbReference type="AlphaFoldDB" id="A0A6J4VC08"/>